<gene>
    <name evidence="2" type="ORF">NGM99_15360</name>
</gene>
<protein>
    <submittedName>
        <fullName evidence="2">DUF1127 domain-containing protein</fullName>
    </submittedName>
</protein>
<evidence type="ECO:0000259" key="1">
    <source>
        <dbReference type="Pfam" id="PF06568"/>
    </source>
</evidence>
<evidence type="ECO:0000313" key="2">
    <source>
        <dbReference type="EMBL" id="MCO6051162.1"/>
    </source>
</evidence>
<feature type="domain" description="YjiS-like" evidence="1">
    <location>
        <begin position="30"/>
        <end position="60"/>
    </location>
</feature>
<dbReference type="RefSeq" id="WP_252820447.1">
    <property type="nucleotide sequence ID" value="NZ_JAMXQS010000007.1"/>
</dbReference>
<accession>A0ABT1C8J3</accession>
<reference evidence="2 3" key="1">
    <citation type="submission" date="2022-06" db="EMBL/GenBank/DDBJ databases">
        <title>Mesorhizobium sp. strain RP14 Genome sequencing and assembly.</title>
        <authorList>
            <person name="Kim I."/>
        </authorList>
    </citation>
    <scope>NUCLEOTIDE SEQUENCE [LARGE SCALE GENOMIC DNA]</scope>
    <source>
        <strain evidence="3">RP14(2022)</strain>
    </source>
</reference>
<dbReference type="Pfam" id="PF06568">
    <property type="entry name" value="YjiS-like"/>
    <property type="match status" value="1"/>
</dbReference>
<name>A0ABT1C8J3_9HYPH</name>
<dbReference type="EMBL" id="JAMXQS010000007">
    <property type="protein sequence ID" value="MCO6051162.1"/>
    <property type="molecule type" value="Genomic_DNA"/>
</dbReference>
<sequence>MEAVMAVMEWNTTQPGIVSRVKDLLISLNNRLHRDRKLYKHLMELSDERLRDIGLERNDIASLVDHEQSALRGRGFNPQL</sequence>
<keyword evidence="3" id="KW-1185">Reference proteome</keyword>
<dbReference type="Proteomes" id="UP001205906">
    <property type="component" value="Unassembled WGS sequence"/>
</dbReference>
<organism evidence="2 3">
    <name type="scientific">Mesorhizobium liriopis</name>
    <dbReference type="NCBI Taxonomy" id="2953882"/>
    <lineage>
        <taxon>Bacteria</taxon>
        <taxon>Pseudomonadati</taxon>
        <taxon>Pseudomonadota</taxon>
        <taxon>Alphaproteobacteria</taxon>
        <taxon>Hyphomicrobiales</taxon>
        <taxon>Phyllobacteriaceae</taxon>
        <taxon>Mesorhizobium</taxon>
    </lineage>
</organism>
<comment type="caution">
    <text evidence="2">The sequence shown here is derived from an EMBL/GenBank/DDBJ whole genome shotgun (WGS) entry which is preliminary data.</text>
</comment>
<evidence type="ECO:0000313" key="3">
    <source>
        <dbReference type="Proteomes" id="UP001205906"/>
    </source>
</evidence>
<dbReference type="InterPro" id="IPR009506">
    <property type="entry name" value="YjiS-like"/>
</dbReference>
<proteinExistence type="predicted"/>